<organism evidence="2 3">
    <name type="scientific">Thalassococcus arenae</name>
    <dbReference type="NCBI Taxonomy" id="2851652"/>
    <lineage>
        <taxon>Bacteria</taxon>
        <taxon>Pseudomonadati</taxon>
        <taxon>Pseudomonadota</taxon>
        <taxon>Alphaproteobacteria</taxon>
        <taxon>Rhodobacterales</taxon>
        <taxon>Roseobacteraceae</taxon>
        <taxon>Thalassococcus</taxon>
    </lineage>
</organism>
<feature type="domain" description="Bacteriophage CI repressor N-terminal" evidence="1">
    <location>
        <begin position="9"/>
        <end position="46"/>
    </location>
</feature>
<evidence type="ECO:0000313" key="2">
    <source>
        <dbReference type="EMBL" id="MBV2360985.1"/>
    </source>
</evidence>
<proteinExistence type="predicted"/>
<comment type="caution">
    <text evidence="2">The sequence shown here is derived from an EMBL/GenBank/DDBJ whole genome shotgun (WGS) entry which is preliminary data.</text>
</comment>
<evidence type="ECO:0000313" key="3">
    <source>
        <dbReference type="Proteomes" id="UP001166293"/>
    </source>
</evidence>
<gene>
    <name evidence="2" type="ORF">KUH32_14560</name>
</gene>
<name>A0ABS6NAD3_9RHOB</name>
<reference evidence="2" key="1">
    <citation type="submission" date="2021-06" db="EMBL/GenBank/DDBJ databases">
        <title>Thalassococcus sp. CAU 1522 isolated from sea sand, Republic of Korea.</title>
        <authorList>
            <person name="Kim W."/>
        </authorList>
    </citation>
    <scope>NUCLEOTIDE SEQUENCE</scope>
    <source>
        <strain evidence="2">CAU 1522</strain>
    </source>
</reference>
<protein>
    <submittedName>
        <fullName evidence="2">Helix-turn-helix domain containing protein</fullName>
    </submittedName>
</protein>
<keyword evidence="3" id="KW-1185">Reference proteome</keyword>
<dbReference type="RefSeq" id="WP_217779325.1">
    <property type="nucleotide sequence ID" value="NZ_JAHRWL010000002.1"/>
</dbReference>
<dbReference type="EMBL" id="JAHRWL010000002">
    <property type="protein sequence ID" value="MBV2360985.1"/>
    <property type="molecule type" value="Genomic_DNA"/>
</dbReference>
<dbReference type="InterPro" id="IPR010744">
    <property type="entry name" value="Phage_CI_N"/>
</dbReference>
<evidence type="ECO:0000259" key="1">
    <source>
        <dbReference type="Pfam" id="PF07022"/>
    </source>
</evidence>
<accession>A0ABS6NAD3</accession>
<sequence length="158" mass="18045">MAKDAEGIIVALKRRFRVETDQGLADRLKLGRSTVASWRRRGSVPERYARFADRTEFDLFGLGVGDWDAQERAASVLAMMRMHNGYLKEISNYPDFLRRGGGIIFNSYTLHLENAFLDLQSAMETQGIDDPWKCLNLMVYQEYFEEGQPIGAEKQTGN</sequence>
<dbReference type="Pfam" id="PF07022">
    <property type="entry name" value="Phage_CI_repr"/>
    <property type="match status" value="1"/>
</dbReference>
<dbReference type="Proteomes" id="UP001166293">
    <property type="component" value="Unassembled WGS sequence"/>
</dbReference>